<dbReference type="Pfam" id="PF22041">
    <property type="entry name" value="GST_C_7"/>
    <property type="match status" value="1"/>
</dbReference>
<feature type="domain" description="GST N-terminal" evidence="1">
    <location>
        <begin position="20"/>
        <end position="90"/>
    </location>
</feature>
<dbReference type="Pfam" id="PF13409">
    <property type="entry name" value="GST_N_2"/>
    <property type="match status" value="1"/>
</dbReference>
<sequence>MSTRDITLLDLPSKDPCSTWSRHPWKTRLLLNYKGLDYKTEWTEYPDIKPKVQPHLPPNESGTPYTIPTIKLSDGTWIMDSSKIAHTLEKLHPDPPLHLESPYQTRVDQIVSKVGQLVCPLCYSRVPVNLLNEASVEYWYTTRRQRLGMSVQEYEEKYGGEAAYSGAEPYLRQMTELLKENEGPFLMGSEVSYADFTWVALLLFFKRVDEGIFREVLKRTGDEAVHQSLLDACAPWLKRTDH</sequence>
<dbReference type="SUPFAM" id="SSF47616">
    <property type="entry name" value="GST C-terminal domain-like"/>
    <property type="match status" value="1"/>
</dbReference>
<dbReference type="Gene3D" id="3.40.30.10">
    <property type="entry name" value="Glutaredoxin"/>
    <property type="match status" value="1"/>
</dbReference>
<proteinExistence type="predicted"/>
<comment type="caution">
    <text evidence="3">The sequence shown here is derived from an EMBL/GenBank/DDBJ whole genome shotgun (WGS) entry which is preliminary data.</text>
</comment>
<accession>A0AA38RWT7</accession>
<dbReference type="InterPro" id="IPR004045">
    <property type="entry name" value="Glutathione_S-Trfase_N"/>
</dbReference>
<protein>
    <submittedName>
        <fullName evidence="3">Glutathione S-transferase</fullName>
    </submittedName>
</protein>
<evidence type="ECO:0000259" key="1">
    <source>
        <dbReference type="Pfam" id="PF13409"/>
    </source>
</evidence>
<dbReference type="InterPro" id="IPR036282">
    <property type="entry name" value="Glutathione-S-Trfase_C_sf"/>
</dbReference>
<reference evidence="3" key="1">
    <citation type="submission" date="2022-07" db="EMBL/GenBank/DDBJ databases">
        <title>Fungi with potential for degradation of polypropylene.</title>
        <authorList>
            <person name="Gostincar C."/>
        </authorList>
    </citation>
    <scope>NUCLEOTIDE SEQUENCE</scope>
    <source>
        <strain evidence="3">EXF-13308</strain>
    </source>
</reference>
<gene>
    <name evidence="3" type="ORF">NKR23_g4376</name>
</gene>
<dbReference type="EMBL" id="JANBVO010000010">
    <property type="protein sequence ID" value="KAJ9149482.1"/>
    <property type="molecule type" value="Genomic_DNA"/>
</dbReference>
<dbReference type="InterPro" id="IPR036249">
    <property type="entry name" value="Thioredoxin-like_sf"/>
</dbReference>
<organism evidence="3 4">
    <name type="scientific">Pleurostoma richardsiae</name>
    <dbReference type="NCBI Taxonomy" id="41990"/>
    <lineage>
        <taxon>Eukaryota</taxon>
        <taxon>Fungi</taxon>
        <taxon>Dikarya</taxon>
        <taxon>Ascomycota</taxon>
        <taxon>Pezizomycotina</taxon>
        <taxon>Sordariomycetes</taxon>
        <taxon>Sordariomycetidae</taxon>
        <taxon>Calosphaeriales</taxon>
        <taxon>Pleurostomataceae</taxon>
        <taxon>Pleurostoma</taxon>
    </lineage>
</organism>
<dbReference type="SUPFAM" id="SSF52833">
    <property type="entry name" value="Thioredoxin-like"/>
    <property type="match status" value="1"/>
</dbReference>
<feature type="domain" description="Glutathione S-transferase UstS-like C-terminal" evidence="2">
    <location>
        <begin position="109"/>
        <end position="210"/>
    </location>
</feature>
<dbReference type="InterPro" id="IPR054416">
    <property type="entry name" value="GST_UstS-like_C"/>
</dbReference>
<dbReference type="Proteomes" id="UP001174694">
    <property type="component" value="Unassembled WGS sequence"/>
</dbReference>
<evidence type="ECO:0000313" key="4">
    <source>
        <dbReference type="Proteomes" id="UP001174694"/>
    </source>
</evidence>
<evidence type="ECO:0000259" key="2">
    <source>
        <dbReference type="Pfam" id="PF22041"/>
    </source>
</evidence>
<dbReference type="Gene3D" id="1.20.1050.10">
    <property type="match status" value="1"/>
</dbReference>
<name>A0AA38RWT7_9PEZI</name>
<dbReference type="CDD" id="cd03038">
    <property type="entry name" value="GST_N_etherase_LigE"/>
    <property type="match status" value="1"/>
</dbReference>
<keyword evidence="4" id="KW-1185">Reference proteome</keyword>
<evidence type="ECO:0000313" key="3">
    <source>
        <dbReference type="EMBL" id="KAJ9149482.1"/>
    </source>
</evidence>
<dbReference type="AlphaFoldDB" id="A0AA38RWT7"/>